<evidence type="ECO:0000313" key="2">
    <source>
        <dbReference type="Proteomes" id="UP000234323"/>
    </source>
</evidence>
<reference evidence="1 2" key="1">
    <citation type="submission" date="2015-10" db="EMBL/GenBank/DDBJ databases">
        <title>Genome analyses suggest a sexual origin of heterokaryosis in a supposedly ancient asexual fungus.</title>
        <authorList>
            <person name="Ropars J."/>
            <person name="Sedzielewska K."/>
            <person name="Noel J."/>
            <person name="Charron P."/>
            <person name="Farinelli L."/>
            <person name="Marton T."/>
            <person name="Kruger M."/>
            <person name="Pelin A."/>
            <person name="Brachmann A."/>
            <person name="Corradi N."/>
        </authorList>
    </citation>
    <scope>NUCLEOTIDE SEQUENCE [LARGE SCALE GENOMIC DNA]</scope>
    <source>
        <strain evidence="1 2">A4</strain>
    </source>
</reference>
<evidence type="ECO:0000313" key="1">
    <source>
        <dbReference type="EMBL" id="PKY61331.1"/>
    </source>
</evidence>
<dbReference type="VEuPathDB" id="FungiDB:RhiirFUN_005367"/>
<keyword evidence="2" id="KW-1185">Reference proteome</keyword>
<feature type="non-terminal residue" evidence="1">
    <location>
        <position position="1"/>
    </location>
</feature>
<dbReference type="VEuPathDB" id="FungiDB:RhiirA1_468710"/>
<dbReference type="VEuPathDB" id="FungiDB:RhiirA1_474091"/>
<dbReference type="AlphaFoldDB" id="A0A2I1HR16"/>
<proteinExistence type="predicted"/>
<organism evidence="1 2">
    <name type="scientific">Rhizophagus irregularis</name>
    <dbReference type="NCBI Taxonomy" id="588596"/>
    <lineage>
        <taxon>Eukaryota</taxon>
        <taxon>Fungi</taxon>
        <taxon>Fungi incertae sedis</taxon>
        <taxon>Mucoromycota</taxon>
        <taxon>Glomeromycotina</taxon>
        <taxon>Glomeromycetes</taxon>
        <taxon>Glomerales</taxon>
        <taxon>Glomeraceae</taxon>
        <taxon>Rhizophagus</taxon>
    </lineage>
</organism>
<dbReference type="Proteomes" id="UP000234323">
    <property type="component" value="Unassembled WGS sequence"/>
</dbReference>
<gene>
    <name evidence="1" type="ORF">RhiirA4_431746</name>
</gene>
<dbReference type="EMBL" id="LLXI01005210">
    <property type="protein sequence ID" value="PKY61331.1"/>
    <property type="molecule type" value="Genomic_DNA"/>
</dbReference>
<name>A0A2I1HR16_9GLOM</name>
<dbReference type="VEuPathDB" id="FungiDB:FUN_004822"/>
<protein>
    <submittedName>
        <fullName evidence="1">Uncharacterized protein</fullName>
    </submittedName>
</protein>
<sequence length="860" mass="99152">VHFRSQVTFIPEATLLRIVGSYYGLQKKLLSLSSTFPSLAISSRFFNNDTNPYVYLCQRLISRLLAWISLFSSGSIHSDWIIITFRTLQRALKWPSSLDKISDFSKWNSSRRSIHHHWIFQSLRILLESGLSLILPDGLCLDLMPSQSVPLVSISVELANSEKATWLFSKFWCLSQLFDPFHQFLYTWMDLKRMNLVSKTGKTPSWFTRLISLPDLPSLLPTPNRSAPYPPSLLTLQGTALDTIDEQSRIKARNRYYWIAGLDGSDTMIFGRVFYTVDVHDTRIVYFSHWITSSSDRFKLSPCQGCSLHDATIENGPLQVRSVGSNLSHRSCLTFLPVYRCLQLFHMSSRIDSTCNNINLFLSPFLLCSFFKILLGYSCVRIPELFLVDSSYSSLPTDAMVSHKLPDVLPNFDPDLRINTEQHIYLHARSSIPKPMSSNDIVCGWVQRDDDLILSSGSFSWTNGPVSPHSSELGYILRILQLLPRHSSVNFYSTRSYNSMFSSFQRSSAERRVRLPYYVLWMAISICIQDLQINCQFHTVPDMAADAYLSRCLTLSGLLNADDPTPSFITLLKFPSLQRLSINLLCNGIPLTMDPVHFWRDFSDMHEFFRLLNLSRFIPLRSSYSWIDWRLTFDLIKDTLYHRLDVSRISASYRFRLQLWFDELPLMSRLRFRYPGLYADDSLCPNCGIFMETLEHFFTCLPDSLSIIDHASPPVSTRTKLIDLLDQFVRRLAKKASASPKARLDFNSLLLQLQSLPTIGLASLRNYSDHLTFTGLWFLRGFIPRDLSSLIMSSSGLSRRDSSNIIIRYFLKLHREIYHQLWRPRCKMKSLKDKAMDVTPALLRTIKSSDFTNFRYDTSP</sequence>
<feature type="non-terminal residue" evidence="1">
    <location>
        <position position="860"/>
    </location>
</feature>
<accession>A0A2I1HR16</accession>
<comment type="caution">
    <text evidence="1">The sequence shown here is derived from an EMBL/GenBank/DDBJ whole genome shotgun (WGS) entry which is preliminary data.</text>
</comment>